<dbReference type="KEGG" id="sva:SVA_2248"/>
<dbReference type="Gene3D" id="3.40.630.30">
    <property type="match status" value="1"/>
</dbReference>
<dbReference type="PANTHER" id="PTHR47017">
    <property type="entry name" value="ACYL-COA"/>
    <property type="match status" value="1"/>
</dbReference>
<dbReference type="EMBL" id="AP014936">
    <property type="protein sequence ID" value="BAU48798.1"/>
    <property type="molecule type" value="Genomic_DNA"/>
</dbReference>
<evidence type="ECO:0000313" key="1">
    <source>
        <dbReference type="EMBL" id="BAU48798.1"/>
    </source>
</evidence>
<dbReference type="RefSeq" id="WP_096461275.1">
    <property type="nucleotide sequence ID" value="NZ_AP014936.1"/>
</dbReference>
<protein>
    <recommendedName>
        <fullName evidence="3">N-acetyltransferase</fullName>
    </recommendedName>
</protein>
<dbReference type="AlphaFoldDB" id="A0A1B4V5L2"/>
<dbReference type="Proteomes" id="UP000218899">
    <property type="component" value="Chromosome"/>
</dbReference>
<evidence type="ECO:0008006" key="3">
    <source>
        <dbReference type="Google" id="ProtNLM"/>
    </source>
</evidence>
<proteinExistence type="predicted"/>
<name>A0A1B4V5L2_9GAMM</name>
<dbReference type="SUPFAM" id="SSF55729">
    <property type="entry name" value="Acyl-CoA N-acyltransferases (Nat)"/>
    <property type="match status" value="1"/>
</dbReference>
<evidence type="ECO:0000313" key="2">
    <source>
        <dbReference type="Proteomes" id="UP000218899"/>
    </source>
</evidence>
<reference evidence="1 2" key="1">
    <citation type="submission" date="2015-08" db="EMBL/GenBank/DDBJ databases">
        <title>Complete genome sequence of Sulfurifustis variabilis.</title>
        <authorList>
            <person name="Miura A."/>
            <person name="Kojima H."/>
            <person name="Fukui M."/>
        </authorList>
    </citation>
    <scope>NUCLEOTIDE SEQUENCE [LARGE SCALE GENOMIC DNA]</scope>
    <source>
        <strain evidence="2">skN76</strain>
    </source>
</reference>
<dbReference type="Pfam" id="PF04339">
    <property type="entry name" value="FemAB_like"/>
    <property type="match status" value="1"/>
</dbReference>
<keyword evidence="2" id="KW-1185">Reference proteome</keyword>
<dbReference type="InterPro" id="IPR016181">
    <property type="entry name" value="Acyl_CoA_acyltransferase"/>
</dbReference>
<gene>
    <name evidence="1" type="ORF">SVA_2248</name>
</gene>
<sequence>MHLRVLPDLSAVPPHEWNALDLGGSPFVRHEFLRTLEETGCVGADTGWQPRHLALYHDARAERLVGAVPLYLKTHSYGEYVFDWAWARAYARAGHAYYPKLVAAVPFTPATGPRLLVDPASDRSEVTGRLLDGALALARELEASSLHWLFPTEPEADFLAARGLLKRTGYQFHWSNSGYRDFDDFLSRFTANKRKKIRQERRYVREAGVRLRVVSGGAAEARDWEALYRFYRSTIARYEGVPYLSREFFHAIGRRLPERVVLVMAEQSGACIAAALNFRGDEALYGRYWGGRPGVNGLHFETCYYAAIEYCIAAGLKRYEAGAQGEHKVARGFAPVATYSSHWLAHPRFSGAVADFLSREQLAVAGYMDELREHLPFKATVAENGGTRSERV</sequence>
<dbReference type="InterPro" id="IPR007434">
    <property type="entry name" value="FemAB-like"/>
</dbReference>
<dbReference type="PANTHER" id="PTHR47017:SF1">
    <property type="entry name" value="ACYL-COA"/>
    <property type="match status" value="1"/>
</dbReference>
<accession>A0A1B4V5L2</accession>
<organism evidence="1 2">
    <name type="scientific">Sulfurifustis variabilis</name>
    <dbReference type="NCBI Taxonomy" id="1675686"/>
    <lineage>
        <taxon>Bacteria</taxon>
        <taxon>Pseudomonadati</taxon>
        <taxon>Pseudomonadota</taxon>
        <taxon>Gammaproteobacteria</taxon>
        <taxon>Acidiferrobacterales</taxon>
        <taxon>Acidiferrobacteraceae</taxon>
        <taxon>Sulfurifustis</taxon>
    </lineage>
</organism>
<dbReference type="OrthoDB" id="9776898at2"/>